<dbReference type="STRING" id="1498499.EP47_03615"/>
<feature type="domain" description="Soluble ligand binding" evidence="4">
    <location>
        <begin position="500"/>
        <end position="548"/>
    </location>
</feature>
<dbReference type="AlphaFoldDB" id="A0A0A2SWA7"/>
<dbReference type="InterPro" id="IPR049712">
    <property type="entry name" value="Poly_export"/>
</dbReference>
<feature type="domain" description="Polysaccharide export protein N-terminal" evidence="3">
    <location>
        <begin position="127"/>
        <end position="196"/>
    </location>
</feature>
<dbReference type="InterPro" id="IPR019554">
    <property type="entry name" value="Soluble_ligand-bd"/>
</dbReference>
<keyword evidence="1 2" id="KW-0732">Signal</keyword>
<dbReference type="RefSeq" id="WP_052117535.1">
    <property type="nucleotide sequence ID" value="NZ_JNCF01000006.1"/>
</dbReference>
<dbReference type="Pfam" id="PF02563">
    <property type="entry name" value="Poly_export"/>
    <property type="match status" value="1"/>
</dbReference>
<organism evidence="5 6">
    <name type="scientific">Legionella norrlandica</name>
    <dbReference type="NCBI Taxonomy" id="1498499"/>
    <lineage>
        <taxon>Bacteria</taxon>
        <taxon>Pseudomonadati</taxon>
        <taxon>Pseudomonadota</taxon>
        <taxon>Gammaproteobacteria</taxon>
        <taxon>Legionellales</taxon>
        <taxon>Legionellaceae</taxon>
        <taxon>Legionella</taxon>
    </lineage>
</organism>
<dbReference type="Proteomes" id="UP000054422">
    <property type="component" value="Unassembled WGS sequence"/>
</dbReference>
<dbReference type="PANTHER" id="PTHR33619">
    <property type="entry name" value="POLYSACCHARIDE EXPORT PROTEIN GFCE-RELATED"/>
    <property type="match status" value="1"/>
</dbReference>
<evidence type="ECO:0000256" key="1">
    <source>
        <dbReference type="ARBA" id="ARBA00022729"/>
    </source>
</evidence>
<dbReference type="PANTHER" id="PTHR33619:SF3">
    <property type="entry name" value="POLYSACCHARIDE EXPORT PROTEIN GFCE-RELATED"/>
    <property type="match status" value="1"/>
</dbReference>
<dbReference type="Pfam" id="PF10531">
    <property type="entry name" value="SLBB"/>
    <property type="match status" value="1"/>
</dbReference>
<accession>A0A0A2SWA7</accession>
<dbReference type="Gene3D" id="3.10.560.10">
    <property type="entry name" value="Outer membrane lipoprotein wza domain like"/>
    <property type="match status" value="2"/>
</dbReference>
<dbReference type="InterPro" id="IPR003715">
    <property type="entry name" value="Poly_export_N"/>
</dbReference>
<evidence type="ECO:0000256" key="2">
    <source>
        <dbReference type="SAM" id="SignalP"/>
    </source>
</evidence>
<feature type="signal peptide" evidence="2">
    <location>
        <begin position="1"/>
        <end position="18"/>
    </location>
</feature>
<gene>
    <name evidence="5" type="ORF">EP47_03615</name>
</gene>
<evidence type="ECO:0000313" key="6">
    <source>
        <dbReference type="Proteomes" id="UP000054422"/>
    </source>
</evidence>
<proteinExistence type="predicted"/>
<reference evidence="5 6" key="1">
    <citation type="submission" date="2014-05" db="EMBL/GenBank/DDBJ databases">
        <authorList>
            <person name="Rizzardi K."/>
            <person name="Winiecka-Krusnell J."/>
            <person name="Ramliden M."/>
            <person name="Alm E."/>
            <person name="Andersson S."/>
            <person name="Byfors S."/>
        </authorList>
    </citation>
    <scope>NUCLEOTIDE SEQUENCE [LARGE SCALE GENOMIC DNA]</scope>
    <source>
        <strain evidence="5 6">LEGN</strain>
    </source>
</reference>
<protein>
    <submittedName>
        <fullName evidence="5">Uncharacterized protein</fullName>
    </submittedName>
</protein>
<evidence type="ECO:0000313" key="5">
    <source>
        <dbReference type="EMBL" id="KGP64021.1"/>
    </source>
</evidence>
<name>A0A0A2SWA7_9GAMM</name>
<dbReference type="EMBL" id="JNCF01000006">
    <property type="protein sequence ID" value="KGP64021.1"/>
    <property type="molecule type" value="Genomic_DNA"/>
</dbReference>
<dbReference type="GO" id="GO:0015159">
    <property type="term" value="F:polysaccharide transmembrane transporter activity"/>
    <property type="evidence" value="ECO:0007669"/>
    <property type="project" value="InterPro"/>
</dbReference>
<dbReference type="OrthoDB" id="9808948at2"/>
<keyword evidence="6" id="KW-1185">Reference proteome</keyword>
<sequence>MKKTLLYLLFFFISSVNADKLANNLAAGEAAIGSAASNAASQIVSRGGASNSNINANTANIDEKAKEDANFSSLAYTSSGNIQERNTNVKVDNKDRIGVFVHNELPIFGQNLFGPQCSKLHQARFFNPNYRIAVGDQINFQMWGAYQFEKQLTVDSQGNIFIPEVGPVRVEGIENSKLNNLIQEQVKKIFKRDVNIYADLITAQPVQVYVTGFVNSPGLYDGLSSDSIIYFLCAADGINLREGSFRSIEVLRYGKLLRSIDLYDFILHGSIDPFQLHQGDTIVVKPQKYTIAVEGTVKNAYQYEWKSQSISMSELAKVVNIDPSVTFVRIMRNSGKKPVILYKPIQEARQMRLYAGDHLSFVADKEVEQILVNVQGQIKGHHQYVLSRGATLKDLMSKLELTPQANIKNIQLFRESVALLQKEAINSSLARFERQVMTSTPTSDEDSRMQSAQSELIMKFVNEARQVKTQGQVVLGDESQWGTIPLENNDTVNVPAYTSVVTVSGDVVNAVSIEAHPGYRLQHYIQAAGGLNKSADPSQILLIKQNGRVHILKNSSSQSVSVEGGDQLIVLSKGTSEGLKMTGMLSKIAYQIAIAARVALTV</sequence>
<evidence type="ECO:0000259" key="3">
    <source>
        <dbReference type="Pfam" id="PF02563"/>
    </source>
</evidence>
<dbReference type="Gene3D" id="3.30.1950.10">
    <property type="entry name" value="wza like domain"/>
    <property type="match status" value="1"/>
</dbReference>
<comment type="caution">
    <text evidence="5">The sequence shown here is derived from an EMBL/GenBank/DDBJ whole genome shotgun (WGS) entry which is preliminary data.</text>
</comment>
<feature type="chain" id="PRO_5001993771" evidence="2">
    <location>
        <begin position="19"/>
        <end position="602"/>
    </location>
</feature>
<evidence type="ECO:0000259" key="4">
    <source>
        <dbReference type="Pfam" id="PF10531"/>
    </source>
</evidence>